<dbReference type="KEGG" id="soy:115885109"/>
<dbReference type="InterPro" id="IPR036572">
    <property type="entry name" value="Doublecortin_dom_sf"/>
</dbReference>
<dbReference type="PROSITE" id="PS50309">
    <property type="entry name" value="DC"/>
    <property type="match status" value="1"/>
</dbReference>
<proteinExistence type="predicted"/>
<accession>A0A6J2YA13</accession>
<dbReference type="PANTHER" id="PTHR23004">
    <property type="entry name" value="DOUBLECORTIN DOMAIN CONTAINING 2"/>
    <property type="match status" value="1"/>
</dbReference>
<protein>
    <submittedName>
        <fullName evidence="4">Uncharacterized protein LOC115885109 isoform X1</fullName>
    </submittedName>
</protein>
<feature type="compositionally biased region" description="Polar residues" evidence="1">
    <location>
        <begin position="275"/>
        <end position="284"/>
    </location>
</feature>
<feature type="compositionally biased region" description="Low complexity" evidence="1">
    <location>
        <begin position="978"/>
        <end position="1005"/>
    </location>
</feature>
<feature type="compositionally biased region" description="Acidic residues" evidence="1">
    <location>
        <begin position="780"/>
        <end position="793"/>
    </location>
</feature>
<evidence type="ECO:0000256" key="1">
    <source>
        <dbReference type="SAM" id="MobiDB-lite"/>
    </source>
</evidence>
<reference evidence="4" key="1">
    <citation type="submission" date="2025-08" db="UniProtKB">
        <authorList>
            <consortium name="RefSeq"/>
        </authorList>
    </citation>
    <scope>IDENTIFICATION</scope>
    <source>
        <tissue evidence="4">Gonads</tissue>
    </source>
</reference>
<evidence type="ECO:0000313" key="3">
    <source>
        <dbReference type="Proteomes" id="UP000504635"/>
    </source>
</evidence>
<feature type="compositionally biased region" description="Basic and acidic residues" evidence="1">
    <location>
        <begin position="804"/>
        <end position="822"/>
    </location>
</feature>
<dbReference type="AlphaFoldDB" id="A0A6J2YA13"/>
<feature type="region of interest" description="Disordered" evidence="1">
    <location>
        <begin position="415"/>
        <end position="441"/>
    </location>
</feature>
<evidence type="ECO:0000259" key="2">
    <source>
        <dbReference type="PROSITE" id="PS50309"/>
    </source>
</evidence>
<feature type="compositionally biased region" description="Basic and acidic residues" evidence="1">
    <location>
        <begin position="515"/>
        <end position="524"/>
    </location>
</feature>
<feature type="compositionally biased region" description="Polar residues" evidence="1">
    <location>
        <begin position="1018"/>
        <end position="1027"/>
    </location>
</feature>
<feature type="compositionally biased region" description="Basic and acidic residues" evidence="1">
    <location>
        <begin position="1006"/>
        <end position="1016"/>
    </location>
</feature>
<feature type="domain" description="Doublecortin" evidence="2">
    <location>
        <begin position="22"/>
        <end position="105"/>
    </location>
</feature>
<feature type="region of interest" description="Disordered" evidence="1">
    <location>
        <begin position="515"/>
        <end position="539"/>
    </location>
</feature>
<evidence type="ECO:0000313" key="4">
    <source>
        <dbReference type="RefSeq" id="XP_030759760.1"/>
    </source>
</evidence>
<dbReference type="OrthoDB" id="1738954at2759"/>
<feature type="region of interest" description="Disordered" evidence="1">
    <location>
        <begin position="265"/>
        <end position="284"/>
    </location>
</feature>
<dbReference type="SUPFAM" id="SSF89837">
    <property type="entry name" value="Doublecortin (DC)"/>
    <property type="match status" value="2"/>
</dbReference>
<dbReference type="Proteomes" id="UP000504635">
    <property type="component" value="Unplaced"/>
</dbReference>
<dbReference type="PANTHER" id="PTHR23004:SF11">
    <property type="entry name" value="PROTEIN RPI-1"/>
    <property type="match status" value="1"/>
</dbReference>
<feature type="compositionally biased region" description="Basic and acidic residues" evidence="1">
    <location>
        <begin position="925"/>
        <end position="942"/>
    </location>
</feature>
<feature type="region of interest" description="Disordered" evidence="1">
    <location>
        <begin position="770"/>
        <end position="1052"/>
    </location>
</feature>
<feature type="compositionally biased region" description="Basic and acidic residues" evidence="1">
    <location>
        <begin position="901"/>
        <end position="918"/>
    </location>
</feature>
<dbReference type="InterPro" id="IPR003533">
    <property type="entry name" value="Doublecortin_dom"/>
</dbReference>
<feature type="compositionally biased region" description="Basic and acidic residues" evidence="1">
    <location>
        <begin position="869"/>
        <end position="894"/>
    </location>
</feature>
<dbReference type="GO" id="GO:0035556">
    <property type="term" value="P:intracellular signal transduction"/>
    <property type="evidence" value="ECO:0007669"/>
    <property type="project" value="InterPro"/>
</dbReference>
<organism evidence="3 4">
    <name type="scientific">Sitophilus oryzae</name>
    <name type="common">Rice weevil</name>
    <name type="synonym">Curculio oryzae</name>
    <dbReference type="NCBI Taxonomy" id="7048"/>
    <lineage>
        <taxon>Eukaryota</taxon>
        <taxon>Metazoa</taxon>
        <taxon>Ecdysozoa</taxon>
        <taxon>Arthropoda</taxon>
        <taxon>Hexapoda</taxon>
        <taxon>Insecta</taxon>
        <taxon>Pterygota</taxon>
        <taxon>Neoptera</taxon>
        <taxon>Endopterygota</taxon>
        <taxon>Coleoptera</taxon>
        <taxon>Polyphaga</taxon>
        <taxon>Cucujiformia</taxon>
        <taxon>Curculionidae</taxon>
        <taxon>Dryophthorinae</taxon>
        <taxon>Sitophilus</taxon>
    </lineage>
</organism>
<feature type="compositionally biased region" description="Basic and acidic residues" evidence="1">
    <location>
        <begin position="832"/>
        <end position="860"/>
    </location>
</feature>
<dbReference type="Gene3D" id="3.10.20.230">
    <property type="entry name" value="Doublecortin domain"/>
    <property type="match status" value="2"/>
</dbReference>
<dbReference type="GO" id="GO:0005874">
    <property type="term" value="C:microtubule"/>
    <property type="evidence" value="ECO:0007669"/>
    <property type="project" value="TreeGrafter"/>
</dbReference>
<name>A0A6J2YA13_SITOR</name>
<dbReference type="Pfam" id="PF03607">
    <property type="entry name" value="DCX"/>
    <property type="match status" value="1"/>
</dbReference>
<dbReference type="RefSeq" id="XP_030759760.1">
    <property type="nucleotide sequence ID" value="XM_030903900.1"/>
</dbReference>
<dbReference type="GO" id="GO:0005815">
    <property type="term" value="C:microtubule organizing center"/>
    <property type="evidence" value="ECO:0007669"/>
    <property type="project" value="TreeGrafter"/>
</dbReference>
<dbReference type="GeneID" id="115885109"/>
<sequence length="1113" mass="123338">MNYKAKHLRDISLSHLKCGRPIRILVWKNEDFYGDGQEITLNPFYLKTWNAVLCYLTATIEGNLEAIRKLVHLKTRKVIRCLEHLEPMEKYIAVGTKRFKTRKKAYRTQAEKNHWKIKKQRQLSDDSLETNLFLKVTKRNRRTVIYMMVSGRTCQLPVKVVLTVMDYLNWNVVVKYLEKMLDVVEGIKHITDINGNKIEDPHQLKHGGYYIAVPFGDRFVRRDYTPIFDDYTGKLTQYDEIIQDDAMLGKKGSLTTRSASQSLKSSLASLPTGRGTMQSLGSLRSGKGTMQSLGSLRSGRGTTQSFGSLRSGQSAQSCVGKVCGITCVCPNSLLARNKQDIASKSSILQAVASSDKGARDVDISSLVQSLLEDMVRVSVDEGEAEEKRGFRETESIFSKKSVSFLPANFQTGSSEASEIAMKRSTSSSSSSILNEDSRQSRGLRMTRDSIFLPRFQSLKLSKSIEPFQNLDRDSLEEFIIRKSNSELPTIDEDNSDVPSSKASIYKNYERRSFGSRLDREDSSARHASSIYETPPKKKSAPILKTTSLGVNPSVPDCCAQKQYIPEPPKKVSLPKLQASCCEGMNQNNLEDSLARLASYIYETPPKKISVPILKTSSVAINPSVLDCCAQKQDIPQLPKKVSLPKLQQSCCEGVNQNTTDFSPVTRPSYNEYRISEPKLKTSCCAGVNQNKVETSSATYASYNENPIDQIDDEDDIDYSLSGSVTAGIMKKSSACCSGKHQNVKEYIPIIPPQARAPCCEEKTATDTSNYVSPIVKNVEKDEEDLSEELESSESSEKSNNSYVNRERRDSNQSSESSKKSESTKSSTDNAEEDLKQSSESNKKSENSESRIDSAEKDLKQSSESSILLESKKLNIDNAEKDLKRSSESSKKSESTKSSIDSVEKGSKRSSESSRKSETSKLSIDNGEKGSNRSSESSRKSETSKLSINAERGSNRSSESSRKSKTPKLSIDNAEKGSNRSSVSSRKSETPKSSMDSVGKGSTRSSESSKKSDEAGIDKSTSNDSASKNKSKHSHTNIDDGNKNGIENEDDRKPKRFSKIFCGAVEGDAETDDLCKEGCSSYEQLEGGTSKTPCCRENCLSFACSEIALKNRKM</sequence>
<gene>
    <name evidence="4" type="primary">LOC115885109</name>
</gene>
<dbReference type="InParanoid" id="A0A6J2YA13"/>
<keyword evidence="3" id="KW-1185">Reference proteome</keyword>